<evidence type="ECO:0000259" key="2">
    <source>
        <dbReference type="Pfam" id="PF05362"/>
    </source>
</evidence>
<gene>
    <name evidence="4" type="ORF">DCM90_00430</name>
</gene>
<feature type="domain" description="PDZ" evidence="3">
    <location>
        <begin position="133"/>
        <end position="200"/>
    </location>
</feature>
<keyword evidence="1" id="KW-0812">Transmembrane</keyword>
<organism evidence="4 5">
    <name type="scientific">Levilactobacillus bambusae</name>
    <dbReference type="NCBI Taxonomy" id="2024736"/>
    <lineage>
        <taxon>Bacteria</taxon>
        <taxon>Bacillati</taxon>
        <taxon>Bacillota</taxon>
        <taxon>Bacilli</taxon>
        <taxon>Lactobacillales</taxon>
        <taxon>Lactobacillaceae</taxon>
        <taxon>Levilactobacillus</taxon>
    </lineage>
</organism>
<sequence length="351" mass="38621">MQTKPETWWHRWRSTILTTITVVLVAGFFLLPLPEYIEGPGDANDLKQMVTVKGHPDDRSGDFLLMTVALTKARPVSLLKAKLIPYYSVEPEAAVTGGQSSQTYTKVQDFYMQSAINEAKYTAFHAANKPVSRQYLGIYVVDLNDQSPFKGQLHVGDTITQVDGHHYNSAAGFQKYIQHQKIGQKLTIEYQHNGKPKQATEKLMKIQTGTAGIGITLTDNVKVTTKPAVRVNTGAIGGSSGGLMLSLQLYQQLTNKNLRHGKQIAGTGTIDGDGNVGEIGGIDKKVIAAKKAGATVFFAPYQKPSRLLLKYEEHHQTNYQLAKATAKKYAPDMKVVPVKTFSDAVNYLETH</sequence>
<accession>A0A2V1N3P1</accession>
<keyword evidence="5" id="KW-1185">Reference proteome</keyword>
<dbReference type="GO" id="GO:0004176">
    <property type="term" value="F:ATP-dependent peptidase activity"/>
    <property type="evidence" value="ECO:0007669"/>
    <property type="project" value="InterPro"/>
</dbReference>
<keyword evidence="1" id="KW-0472">Membrane</keyword>
<evidence type="ECO:0000256" key="1">
    <source>
        <dbReference type="SAM" id="Phobius"/>
    </source>
</evidence>
<dbReference type="PANTHER" id="PTHR10046">
    <property type="entry name" value="ATP DEPENDENT LON PROTEASE FAMILY MEMBER"/>
    <property type="match status" value="1"/>
</dbReference>
<dbReference type="InterPro" id="IPR036034">
    <property type="entry name" value="PDZ_sf"/>
</dbReference>
<protein>
    <submittedName>
        <fullName evidence="4">Peptidase</fullName>
    </submittedName>
</protein>
<dbReference type="InterPro" id="IPR027065">
    <property type="entry name" value="Lon_Prtase"/>
</dbReference>
<dbReference type="InterPro" id="IPR014721">
    <property type="entry name" value="Ribsml_uS5_D2-typ_fold_subgr"/>
</dbReference>
<feature type="transmembrane region" description="Helical" evidence="1">
    <location>
        <begin position="12"/>
        <end position="31"/>
    </location>
</feature>
<evidence type="ECO:0000313" key="5">
    <source>
        <dbReference type="Proteomes" id="UP000245080"/>
    </source>
</evidence>
<dbReference type="GO" id="GO:0030163">
    <property type="term" value="P:protein catabolic process"/>
    <property type="evidence" value="ECO:0007669"/>
    <property type="project" value="InterPro"/>
</dbReference>
<evidence type="ECO:0000259" key="3">
    <source>
        <dbReference type="Pfam" id="PF13180"/>
    </source>
</evidence>
<proteinExistence type="predicted"/>
<dbReference type="InterPro" id="IPR008269">
    <property type="entry name" value="Lon_proteolytic"/>
</dbReference>
<dbReference type="SUPFAM" id="SSF54211">
    <property type="entry name" value="Ribosomal protein S5 domain 2-like"/>
    <property type="match status" value="1"/>
</dbReference>
<dbReference type="SUPFAM" id="SSF50156">
    <property type="entry name" value="PDZ domain-like"/>
    <property type="match status" value="1"/>
</dbReference>
<dbReference type="GO" id="GO:0005524">
    <property type="term" value="F:ATP binding"/>
    <property type="evidence" value="ECO:0007669"/>
    <property type="project" value="InterPro"/>
</dbReference>
<dbReference type="EMBL" id="QCXQ01000001">
    <property type="protein sequence ID" value="PWG00676.1"/>
    <property type="molecule type" value="Genomic_DNA"/>
</dbReference>
<feature type="domain" description="Lon proteolytic" evidence="2">
    <location>
        <begin position="229"/>
        <end position="302"/>
    </location>
</feature>
<name>A0A2V1N3P1_9LACO</name>
<dbReference type="Pfam" id="PF13180">
    <property type="entry name" value="PDZ_2"/>
    <property type="match status" value="1"/>
</dbReference>
<reference evidence="4 5" key="1">
    <citation type="journal article" date="2018" name="Int. J. Syst. Evol. Microbiol.">
        <title>Lactobacillus bambusae sp. nov., isolated from a traditional fermented Ma-bamboo shoots of Taiwan.</title>
        <authorList>
            <person name="Wang L.-T."/>
        </authorList>
    </citation>
    <scope>NUCLEOTIDE SEQUENCE [LARGE SCALE GENOMIC DNA]</scope>
    <source>
        <strain evidence="4 5">BS-W1</strain>
    </source>
</reference>
<dbReference type="Proteomes" id="UP000245080">
    <property type="component" value="Unassembled WGS sequence"/>
</dbReference>
<dbReference type="Pfam" id="PF05362">
    <property type="entry name" value="Lon_C"/>
    <property type="match status" value="1"/>
</dbReference>
<evidence type="ECO:0000313" key="4">
    <source>
        <dbReference type="EMBL" id="PWG00676.1"/>
    </source>
</evidence>
<comment type="caution">
    <text evidence="4">The sequence shown here is derived from an EMBL/GenBank/DDBJ whole genome shotgun (WGS) entry which is preliminary data.</text>
</comment>
<dbReference type="OrthoDB" id="2356897at2"/>
<dbReference type="GO" id="GO:0006508">
    <property type="term" value="P:proteolysis"/>
    <property type="evidence" value="ECO:0007669"/>
    <property type="project" value="InterPro"/>
</dbReference>
<dbReference type="InterPro" id="IPR001478">
    <property type="entry name" value="PDZ"/>
</dbReference>
<keyword evidence="1" id="KW-1133">Transmembrane helix</keyword>
<dbReference type="GO" id="GO:0004252">
    <property type="term" value="F:serine-type endopeptidase activity"/>
    <property type="evidence" value="ECO:0007669"/>
    <property type="project" value="InterPro"/>
</dbReference>
<dbReference type="Gene3D" id="3.30.230.10">
    <property type="match status" value="1"/>
</dbReference>
<dbReference type="NCBIfam" id="NF041438">
    <property type="entry name" value="SepM_fam_S16"/>
    <property type="match status" value="1"/>
</dbReference>
<dbReference type="InterPro" id="IPR020568">
    <property type="entry name" value="Ribosomal_Su5_D2-typ_SF"/>
</dbReference>
<dbReference type="AlphaFoldDB" id="A0A2V1N3P1"/>